<reference evidence="2" key="2">
    <citation type="submission" date="2020-05" db="UniProtKB">
        <authorList>
            <consortium name="EnsemblMetazoa"/>
        </authorList>
    </citation>
    <scope>IDENTIFICATION</scope>
    <source>
        <strain evidence="2">CM1001059</strain>
    </source>
</reference>
<evidence type="ECO:0000313" key="2">
    <source>
        <dbReference type="EnsemblMetazoa" id="AMEC009543-PA"/>
    </source>
</evidence>
<accession>A0A182TWF8</accession>
<organism evidence="2 3">
    <name type="scientific">Anopheles melas</name>
    <dbReference type="NCBI Taxonomy" id="34690"/>
    <lineage>
        <taxon>Eukaryota</taxon>
        <taxon>Metazoa</taxon>
        <taxon>Ecdysozoa</taxon>
        <taxon>Arthropoda</taxon>
        <taxon>Hexapoda</taxon>
        <taxon>Insecta</taxon>
        <taxon>Pterygota</taxon>
        <taxon>Neoptera</taxon>
        <taxon>Endopterygota</taxon>
        <taxon>Diptera</taxon>
        <taxon>Nematocera</taxon>
        <taxon>Culicoidea</taxon>
        <taxon>Culicidae</taxon>
        <taxon>Anophelinae</taxon>
        <taxon>Anopheles</taxon>
    </lineage>
</organism>
<name>A0A182TWF8_9DIPT</name>
<evidence type="ECO:0000256" key="1">
    <source>
        <dbReference type="SAM" id="MobiDB-lite"/>
    </source>
</evidence>
<dbReference type="VEuPathDB" id="VectorBase:AMEC009543"/>
<feature type="region of interest" description="Disordered" evidence="1">
    <location>
        <begin position="55"/>
        <end position="101"/>
    </location>
</feature>
<proteinExistence type="predicted"/>
<keyword evidence="3" id="KW-1185">Reference proteome</keyword>
<dbReference type="EnsemblMetazoa" id="AMEC009543-RA">
    <property type="protein sequence ID" value="AMEC009543-PA"/>
    <property type="gene ID" value="AMEC009543"/>
</dbReference>
<protein>
    <submittedName>
        <fullName evidence="2">Uncharacterized protein</fullName>
    </submittedName>
</protein>
<dbReference type="Proteomes" id="UP000075902">
    <property type="component" value="Unassembled WGS sequence"/>
</dbReference>
<evidence type="ECO:0000313" key="3">
    <source>
        <dbReference type="Proteomes" id="UP000075902"/>
    </source>
</evidence>
<dbReference type="AlphaFoldDB" id="A0A182TWF8"/>
<sequence>MPRRHFVLAAAANRSTDGYFRGAWALLGPLTTGICRYRNFVYFAFARENATTVTAGTGRKPSGQCPTTQRPLVHRTPSVRSNSSCGEKKAFQKRHEKPEEPKEPFRCVCAVSVGVKFLVSRSSLRKGACVK</sequence>
<reference evidence="3" key="1">
    <citation type="submission" date="2014-01" db="EMBL/GenBank/DDBJ databases">
        <title>The Genome Sequence of Anopheles melas CM1001059_A (V2).</title>
        <authorList>
            <consortium name="The Broad Institute Genomics Platform"/>
            <person name="Neafsey D.E."/>
            <person name="Besansky N."/>
            <person name="Howell P."/>
            <person name="Walton C."/>
            <person name="Young S.K."/>
            <person name="Zeng Q."/>
            <person name="Gargeya S."/>
            <person name="Fitzgerald M."/>
            <person name="Haas B."/>
            <person name="Abouelleil A."/>
            <person name="Allen A.W."/>
            <person name="Alvarado L."/>
            <person name="Arachchi H.M."/>
            <person name="Berlin A.M."/>
            <person name="Chapman S.B."/>
            <person name="Gainer-Dewar J."/>
            <person name="Goldberg J."/>
            <person name="Griggs A."/>
            <person name="Gujja S."/>
            <person name="Hansen M."/>
            <person name="Howarth C."/>
            <person name="Imamovic A."/>
            <person name="Ireland A."/>
            <person name="Larimer J."/>
            <person name="McCowan C."/>
            <person name="Murphy C."/>
            <person name="Pearson M."/>
            <person name="Poon T.W."/>
            <person name="Priest M."/>
            <person name="Roberts A."/>
            <person name="Saif S."/>
            <person name="Shea T."/>
            <person name="Sisk P."/>
            <person name="Sykes S."/>
            <person name="Wortman J."/>
            <person name="Nusbaum C."/>
            <person name="Birren B."/>
        </authorList>
    </citation>
    <scope>NUCLEOTIDE SEQUENCE [LARGE SCALE GENOMIC DNA]</scope>
    <source>
        <strain evidence="3">CM1001059</strain>
    </source>
</reference>